<proteinExistence type="predicted"/>
<dbReference type="AlphaFoldDB" id="A0A2P5WQK4"/>
<reference evidence="1 2" key="1">
    <citation type="submission" date="2015-01" db="EMBL/GenBank/DDBJ databases">
        <title>Genome of allotetraploid Gossypium barbadense reveals genomic plasticity and fiber elongation in cotton evolution.</title>
        <authorList>
            <person name="Chen X."/>
            <person name="Liu X."/>
            <person name="Zhao B."/>
            <person name="Zheng H."/>
            <person name="Hu Y."/>
            <person name="Lu G."/>
            <person name="Yang C."/>
            <person name="Chen J."/>
            <person name="Shan C."/>
            <person name="Zhang L."/>
            <person name="Zhou Y."/>
            <person name="Wang L."/>
            <person name="Guo W."/>
            <person name="Bai Y."/>
            <person name="Ruan J."/>
            <person name="Shangguan X."/>
            <person name="Mao Y."/>
            <person name="Jiang J."/>
            <person name="Zhu Y."/>
            <person name="Lei J."/>
            <person name="Kang H."/>
            <person name="Chen S."/>
            <person name="He X."/>
            <person name="Wang R."/>
            <person name="Wang Y."/>
            <person name="Chen J."/>
            <person name="Wang L."/>
            <person name="Yu S."/>
            <person name="Wang B."/>
            <person name="Wei J."/>
            <person name="Song S."/>
            <person name="Lu X."/>
            <person name="Gao Z."/>
            <person name="Gu W."/>
            <person name="Deng X."/>
            <person name="Ma D."/>
            <person name="Wang S."/>
            <person name="Liang W."/>
            <person name="Fang L."/>
            <person name="Cai C."/>
            <person name="Zhu X."/>
            <person name="Zhou B."/>
            <person name="Zhang Y."/>
            <person name="Chen Z."/>
            <person name="Xu S."/>
            <person name="Zhu R."/>
            <person name="Wang S."/>
            <person name="Zhang T."/>
            <person name="Zhao G."/>
        </authorList>
    </citation>
    <scope>NUCLEOTIDE SEQUENCE [LARGE SCALE GENOMIC DNA]</scope>
    <source>
        <strain evidence="2">cv. Xinhai21</strain>
        <tissue evidence="1">Leaf</tissue>
    </source>
</reference>
<dbReference type="OrthoDB" id="1743776at2759"/>
<accession>A0A2P5WQK4</accession>
<gene>
    <name evidence="1" type="ORF">GOBAR_AA27290</name>
</gene>
<organism evidence="1 2">
    <name type="scientific">Gossypium barbadense</name>
    <name type="common">Sea Island cotton</name>
    <name type="synonym">Hibiscus barbadensis</name>
    <dbReference type="NCBI Taxonomy" id="3634"/>
    <lineage>
        <taxon>Eukaryota</taxon>
        <taxon>Viridiplantae</taxon>
        <taxon>Streptophyta</taxon>
        <taxon>Embryophyta</taxon>
        <taxon>Tracheophyta</taxon>
        <taxon>Spermatophyta</taxon>
        <taxon>Magnoliopsida</taxon>
        <taxon>eudicotyledons</taxon>
        <taxon>Gunneridae</taxon>
        <taxon>Pentapetalae</taxon>
        <taxon>rosids</taxon>
        <taxon>malvids</taxon>
        <taxon>Malvales</taxon>
        <taxon>Malvaceae</taxon>
        <taxon>Malvoideae</taxon>
        <taxon>Gossypium</taxon>
    </lineage>
</organism>
<protein>
    <submittedName>
        <fullName evidence="1">Uncharacterized protein</fullName>
    </submittedName>
</protein>
<evidence type="ECO:0000313" key="2">
    <source>
        <dbReference type="Proteomes" id="UP000239757"/>
    </source>
</evidence>
<evidence type="ECO:0000313" key="1">
    <source>
        <dbReference type="EMBL" id="PPR93384.1"/>
    </source>
</evidence>
<dbReference type="Proteomes" id="UP000239757">
    <property type="component" value="Unassembled WGS sequence"/>
</dbReference>
<name>A0A2P5WQK4_GOSBA</name>
<dbReference type="EMBL" id="KZ666813">
    <property type="protein sequence ID" value="PPR93384.1"/>
    <property type="molecule type" value="Genomic_DNA"/>
</dbReference>
<sequence length="74" mass="8293">MAVYVNLGRPLVSKILINEVKEKGKMLEQTSTTFVVTVDKDYGVWMLVEQRSRCETLDGIKKGNNSKGEKIMGS</sequence>